<feature type="region of interest" description="Disordered" evidence="1">
    <location>
        <begin position="332"/>
        <end position="375"/>
    </location>
</feature>
<evidence type="ECO:0000313" key="2">
    <source>
        <dbReference type="EMBL" id="KAK9791587.1"/>
    </source>
</evidence>
<feature type="compositionally biased region" description="Polar residues" evidence="1">
    <location>
        <begin position="680"/>
        <end position="690"/>
    </location>
</feature>
<feature type="region of interest" description="Disordered" evidence="1">
    <location>
        <begin position="677"/>
        <end position="813"/>
    </location>
</feature>
<feature type="compositionally biased region" description="Acidic residues" evidence="1">
    <location>
        <begin position="482"/>
        <end position="495"/>
    </location>
</feature>
<feature type="compositionally biased region" description="Polar residues" evidence="1">
    <location>
        <begin position="505"/>
        <end position="515"/>
    </location>
</feature>
<feature type="compositionally biased region" description="Polar residues" evidence="1">
    <location>
        <begin position="30"/>
        <end position="39"/>
    </location>
</feature>
<dbReference type="Proteomes" id="UP001465755">
    <property type="component" value="Unassembled WGS sequence"/>
</dbReference>
<gene>
    <name evidence="2" type="ORF">WJX73_006684</name>
</gene>
<feature type="compositionally biased region" description="Polar residues" evidence="1">
    <location>
        <begin position="699"/>
        <end position="713"/>
    </location>
</feature>
<feature type="compositionally biased region" description="Acidic residues" evidence="1">
    <location>
        <begin position="343"/>
        <end position="356"/>
    </location>
</feature>
<accession>A0AAW1NSD4</accession>
<feature type="region of interest" description="Disordered" evidence="1">
    <location>
        <begin position="482"/>
        <end position="612"/>
    </location>
</feature>
<evidence type="ECO:0000313" key="3">
    <source>
        <dbReference type="Proteomes" id="UP001465755"/>
    </source>
</evidence>
<feature type="compositionally biased region" description="Basic residues" evidence="1">
    <location>
        <begin position="83"/>
        <end position="92"/>
    </location>
</feature>
<reference evidence="2 3" key="1">
    <citation type="journal article" date="2024" name="Nat. Commun.">
        <title>Phylogenomics reveals the evolutionary origins of lichenization in chlorophyte algae.</title>
        <authorList>
            <person name="Puginier C."/>
            <person name="Libourel C."/>
            <person name="Otte J."/>
            <person name="Skaloud P."/>
            <person name="Haon M."/>
            <person name="Grisel S."/>
            <person name="Petersen M."/>
            <person name="Berrin J.G."/>
            <person name="Delaux P.M."/>
            <person name="Dal Grande F."/>
            <person name="Keller J."/>
        </authorList>
    </citation>
    <scope>NUCLEOTIDE SEQUENCE [LARGE SCALE GENOMIC DNA]</scope>
    <source>
        <strain evidence="2 3">SAG 2036</strain>
    </source>
</reference>
<feature type="compositionally biased region" description="Acidic residues" evidence="1">
    <location>
        <begin position="784"/>
        <end position="795"/>
    </location>
</feature>
<dbReference type="AlphaFoldDB" id="A0AAW1NSD4"/>
<feature type="compositionally biased region" description="Polar residues" evidence="1">
    <location>
        <begin position="67"/>
        <end position="82"/>
    </location>
</feature>
<keyword evidence="3" id="KW-1185">Reference proteome</keyword>
<evidence type="ECO:0000256" key="1">
    <source>
        <dbReference type="SAM" id="MobiDB-lite"/>
    </source>
</evidence>
<feature type="region of interest" description="Disordered" evidence="1">
    <location>
        <begin position="1"/>
        <end position="111"/>
    </location>
</feature>
<organism evidence="2 3">
    <name type="scientific">Symbiochloris irregularis</name>
    <dbReference type="NCBI Taxonomy" id="706552"/>
    <lineage>
        <taxon>Eukaryota</taxon>
        <taxon>Viridiplantae</taxon>
        <taxon>Chlorophyta</taxon>
        <taxon>core chlorophytes</taxon>
        <taxon>Trebouxiophyceae</taxon>
        <taxon>Trebouxiales</taxon>
        <taxon>Trebouxiaceae</taxon>
        <taxon>Symbiochloris</taxon>
    </lineage>
</organism>
<proteinExistence type="predicted"/>
<comment type="caution">
    <text evidence="2">The sequence shown here is derived from an EMBL/GenBank/DDBJ whole genome shotgun (WGS) entry which is preliminary data.</text>
</comment>
<dbReference type="EMBL" id="JALJOQ010000175">
    <property type="protein sequence ID" value="KAK9791587.1"/>
    <property type="molecule type" value="Genomic_DNA"/>
</dbReference>
<feature type="compositionally biased region" description="Low complexity" evidence="1">
    <location>
        <begin position="754"/>
        <end position="767"/>
    </location>
</feature>
<feature type="compositionally biased region" description="Polar residues" evidence="1">
    <location>
        <begin position="197"/>
        <end position="209"/>
    </location>
</feature>
<feature type="compositionally biased region" description="Pro residues" evidence="1">
    <location>
        <begin position="598"/>
        <end position="609"/>
    </location>
</feature>
<feature type="region of interest" description="Disordered" evidence="1">
    <location>
        <begin position="188"/>
        <end position="209"/>
    </location>
</feature>
<protein>
    <submittedName>
        <fullName evidence="2">Uncharacterized protein</fullName>
    </submittedName>
</protein>
<name>A0AAW1NSD4_9CHLO</name>
<sequence>MPERKRVKGSGSDRAAGVLHNPSQRAKLRSNPSSQSQAEPASISKRKQWLAAAPVRAGVKRPRHALNGQSRPSSQLTQSHRPSSGHRKRQAAVKHEEPIARPPPLPPDEVLRTVRPRPLHINDKVKVFWDLDAPGLNDVDNGNFAKWLVKTEEELQQGRDPCLVGSCQSQVVVVGHAFNTKVPKSVAKVPAAHEQPPRTTVHPSSTSTAPIVVPSFTQIRPALVGAHARTRNRAESSTAAEAPYIRYVAPDHEDLDSRVEQPHLWAGENSASLELDVESLYPSAKAKEDVTDAPPEVIEAVHGHWLAKRAAHHRPLLQRLWFEQPWVRAAAKGMSKQRHPGQEDDSESSDSDDESDGIPFMGKDDLPGNGKIPGGRVRHLAASDVNSVLYSMRADLEAARTLADQVRRREKLHKQDMAAWKDQMQEHLTLPADEEDLPEAPELVHDPKAQPNMSQMVSRAAKNAAALANTVVDLVPPQAVDEDLEEDAAAADDEAPACKRRKLQEPTTAESQSMETADEAIQDESADESAEDESGGEEEEDDEETSSQKVVEEDSEEEFLSARDISAAEDSPSDASTQDEVLLPRKRQKRDSGRPDNPTGPRPGSPKYPPGFTCVDGHLSGSLAFVAQCWHGSTQLDRLAKLAAFLNQHAQCRPEWRPLARRPSEDAAAHQERLRPLFPFQTSSQPSLETQAAARRPSTHQPRASGAQGNLSGRRSGVPQGPSARAQARHKNYVPGSLKDEPDADGDMPDRGTSSPAQPSPDSAAGARGLQEGAATAAGQSDAESGDEADDESDVVPEANLHATRSRGTAFGQAKGVLRLPRVPLEWLGKAEASRVLQPLWHVPTRNVQPKA</sequence>
<feature type="compositionally biased region" description="Acidic residues" evidence="1">
    <location>
        <begin position="516"/>
        <end position="545"/>
    </location>
</feature>